<dbReference type="PANTHER" id="PTHR11035">
    <property type="entry name" value="VERY-LONG-CHAIN (3R)-3-HYDROXYACYL-COA DEHYDRATASE"/>
    <property type="match status" value="1"/>
</dbReference>
<keyword evidence="11" id="KW-0275">Fatty acid biosynthesis</keyword>
<evidence type="ECO:0000256" key="3">
    <source>
        <dbReference type="ARBA" id="ARBA00007811"/>
    </source>
</evidence>
<keyword evidence="7" id="KW-0276">Fatty acid metabolism</keyword>
<comment type="similarity">
    <text evidence="3">Belongs to the very long-chain fatty acids dehydratase HACD family.</text>
</comment>
<evidence type="ECO:0000256" key="14">
    <source>
        <dbReference type="SAM" id="Phobius"/>
    </source>
</evidence>
<dbReference type="EMBL" id="HBIN01019685">
    <property type="protein sequence ID" value="CAE0444973.1"/>
    <property type="molecule type" value="Transcribed_RNA"/>
</dbReference>
<evidence type="ECO:0000256" key="8">
    <source>
        <dbReference type="ARBA" id="ARBA00022989"/>
    </source>
</evidence>
<evidence type="ECO:0000256" key="1">
    <source>
        <dbReference type="ARBA" id="ARBA00004141"/>
    </source>
</evidence>
<organism evidence="15">
    <name type="scientific">Aplanochytrium stocchinoi</name>
    <dbReference type="NCBI Taxonomy" id="215587"/>
    <lineage>
        <taxon>Eukaryota</taxon>
        <taxon>Sar</taxon>
        <taxon>Stramenopiles</taxon>
        <taxon>Bigyra</taxon>
        <taxon>Labyrinthulomycetes</taxon>
        <taxon>Thraustochytrida</taxon>
        <taxon>Thraustochytriidae</taxon>
        <taxon>Aplanochytrium</taxon>
    </lineage>
</organism>
<evidence type="ECO:0000256" key="11">
    <source>
        <dbReference type="ARBA" id="ARBA00023160"/>
    </source>
</evidence>
<evidence type="ECO:0000313" key="15">
    <source>
        <dbReference type="EMBL" id="CAE0444973.1"/>
    </source>
</evidence>
<sequence length="745" mass="81424">MSKPYLLAYNVSAMVGWGYILGLCLTGLKEGNSVLEIWNVMGIPLMYVQSSAFLEILHSALGMVRSPLSSTFIQVMSRLVVIWGYTYWAKECHAHWSLLLMVISWCAVEVPRYLFYALNLLPQFSGDKMPGPLFAARYSLFMLLYPTGISGEMLQAYIALPFLASVNPIYARIAHVHLAMYIPLGPYMIMNMLGMRKRAYKKRGGGKKARPADGLVWPVTNEATGERSTSVTNKAIWEASVRGVDNSLADSIKKTRSWRFGYVKYVEKNLRCCLKSEANALAVAKQGLSAAKEKFLFVRDGKTQSLKDAMNSITGTFHTGFVKGTGSKPNFKLTIPYTKFGSNNPEKQLEGVEAMKQIDAWVEAGTIEPSAGDGIKMCIQNPAWMDLSDRYFVLLGATSAMGPLNALLALGANIIAIDIDREGVWKTLIEKARASCGTLTFPLSKPQSEISSDEELFKCAGSNLLAKTPEIANWICSVHTDRPLTIGNYTYLDGALHVQLSLACDSIMERLCSERKDTSIAFLCTPTDCHAIPKEANEAAAANYKSRPSWQKVVELLIGGTNIMGAKQLVKNALKPVEESGLYLVDGIVAAQGPNYGLAKRLQHWRAVIAHSNGHVVSSNIAPSTATKSVVSNAQFAAAYNGFKLFKPMEVMYQETSSAVMLALLINDLRNLNSVANPKNKLDNPFQLFQSGSFHGGVWRCAYKCDAIGVTAAVYFYLGAYKAVIVAGVAGLAGTVNYVLKGSPI</sequence>
<reference evidence="15" key="1">
    <citation type="submission" date="2021-01" db="EMBL/GenBank/DDBJ databases">
        <authorList>
            <person name="Corre E."/>
            <person name="Pelletier E."/>
            <person name="Niang G."/>
            <person name="Scheremetjew M."/>
            <person name="Finn R."/>
            <person name="Kale V."/>
            <person name="Holt S."/>
            <person name="Cochrane G."/>
            <person name="Meng A."/>
            <person name="Brown T."/>
            <person name="Cohen L."/>
        </authorList>
    </citation>
    <scope>NUCLEOTIDE SEQUENCE</scope>
    <source>
        <strain evidence="15">GSBS06</strain>
    </source>
</reference>
<comment type="pathway">
    <text evidence="2">Lipid metabolism; fatty acid biosynthesis.</text>
</comment>
<keyword evidence="9" id="KW-0443">Lipid metabolism</keyword>
<comment type="catalytic activity">
    <reaction evidence="13">
        <text>a very-long-chain (3R)-3-hydroxyacyl-CoA = a very-long-chain (2E)-enoyl-CoA + H2O</text>
        <dbReference type="Rhea" id="RHEA:45812"/>
        <dbReference type="ChEBI" id="CHEBI:15377"/>
        <dbReference type="ChEBI" id="CHEBI:83728"/>
        <dbReference type="ChEBI" id="CHEBI:85440"/>
        <dbReference type="EC" id="4.2.1.134"/>
    </reaction>
</comment>
<evidence type="ECO:0000256" key="2">
    <source>
        <dbReference type="ARBA" id="ARBA00005194"/>
    </source>
</evidence>
<dbReference type="InterPro" id="IPR007482">
    <property type="entry name" value="Tyr_Pase-like_PTPLA"/>
</dbReference>
<dbReference type="AlphaFoldDB" id="A0A7S3V160"/>
<feature type="transmembrane region" description="Helical" evidence="14">
    <location>
        <begin position="138"/>
        <end position="163"/>
    </location>
</feature>
<evidence type="ECO:0000256" key="7">
    <source>
        <dbReference type="ARBA" id="ARBA00022832"/>
    </source>
</evidence>
<evidence type="ECO:0000256" key="9">
    <source>
        <dbReference type="ARBA" id="ARBA00023098"/>
    </source>
</evidence>
<accession>A0A7S3V160</accession>
<dbReference type="GO" id="GO:0030148">
    <property type="term" value="P:sphingolipid biosynthetic process"/>
    <property type="evidence" value="ECO:0007669"/>
    <property type="project" value="TreeGrafter"/>
</dbReference>
<dbReference type="GO" id="GO:0005789">
    <property type="term" value="C:endoplasmic reticulum membrane"/>
    <property type="evidence" value="ECO:0007669"/>
    <property type="project" value="TreeGrafter"/>
</dbReference>
<feature type="transmembrane region" description="Helical" evidence="14">
    <location>
        <begin position="40"/>
        <end position="61"/>
    </location>
</feature>
<gene>
    <name evidence="15" type="ORF">ASTO00021_LOCUS15009</name>
</gene>
<evidence type="ECO:0000256" key="6">
    <source>
        <dbReference type="ARBA" id="ARBA00022692"/>
    </source>
</evidence>
<protein>
    <recommendedName>
        <fullName evidence="4">very-long-chain (3R)-3-hydroxyacyl-CoA dehydratase</fullName>
        <ecNumber evidence="4">4.2.1.134</ecNumber>
    </recommendedName>
</protein>
<feature type="transmembrane region" description="Helical" evidence="14">
    <location>
        <begin position="714"/>
        <end position="740"/>
    </location>
</feature>
<proteinExistence type="inferred from homology"/>
<dbReference type="EC" id="4.2.1.134" evidence="4"/>
<keyword evidence="8 14" id="KW-1133">Transmembrane helix</keyword>
<dbReference type="Pfam" id="PF04387">
    <property type="entry name" value="PTPLA"/>
    <property type="match status" value="1"/>
</dbReference>
<dbReference type="GO" id="GO:0102158">
    <property type="term" value="F:very-long-chain (3R)-3-hydroxyacyl-CoA dehydratase activity"/>
    <property type="evidence" value="ECO:0007669"/>
    <property type="project" value="UniProtKB-EC"/>
</dbReference>
<keyword evidence="12" id="KW-0456">Lyase</keyword>
<comment type="subcellular location">
    <subcellularLocation>
        <location evidence="1">Membrane</location>
        <topology evidence="1">Multi-pass membrane protein</topology>
    </subcellularLocation>
</comment>
<evidence type="ECO:0000256" key="12">
    <source>
        <dbReference type="ARBA" id="ARBA00023239"/>
    </source>
</evidence>
<keyword evidence="5" id="KW-0444">Lipid biosynthesis</keyword>
<dbReference type="GO" id="GO:0030497">
    <property type="term" value="P:fatty acid elongation"/>
    <property type="evidence" value="ECO:0007669"/>
    <property type="project" value="TreeGrafter"/>
</dbReference>
<dbReference type="PANTHER" id="PTHR11035:SF3">
    <property type="entry name" value="VERY-LONG-CHAIN (3R)-3-HYDROXYACYL-COA DEHYDRATASE"/>
    <property type="match status" value="1"/>
</dbReference>
<evidence type="ECO:0000256" key="4">
    <source>
        <dbReference type="ARBA" id="ARBA00013122"/>
    </source>
</evidence>
<feature type="transmembrane region" description="Helical" evidence="14">
    <location>
        <begin position="68"/>
        <end position="88"/>
    </location>
</feature>
<keyword evidence="6 14" id="KW-0812">Transmembrane</keyword>
<feature type="transmembrane region" description="Helical" evidence="14">
    <location>
        <begin position="169"/>
        <end position="193"/>
    </location>
</feature>
<keyword evidence="10 14" id="KW-0472">Membrane</keyword>
<evidence type="ECO:0000256" key="13">
    <source>
        <dbReference type="ARBA" id="ARBA00036671"/>
    </source>
</evidence>
<dbReference type="UniPathway" id="UPA00094"/>
<evidence type="ECO:0000256" key="10">
    <source>
        <dbReference type="ARBA" id="ARBA00023136"/>
    </source>
</evidence>
<evidence type="ECO:0000256" key="5">
    <source>
        <dbReference type="ARBA" id="ARBA00022516"/>
    </source>
</evidence>
<name>A0A7S3V160_9STRA</name>
<feature type="transmembrane region" description="Helical" evidence="14">
    <location>
        <begin position="7"/>
        <end position="28"/>
    </location>
</feature>
<dbReference type="GO" id="GO:0042761">
    <property type="term" value="P:very long-chain fatty acid biosynthetic process"/>
    <property type="evidence" value="ECO:0007669"/>
    <property type="project" value="TreeGrafter"/>
</dbReference>
<feature type="transmembrane region" description="Helical" evidence="14">
    <location>
        <begin position="94"/>
        <end position="118"/>
    </location>
</feature>